<gene>
    <name evidence="2" type="ORF">TVY486_1103930</name>
</gene>
<proteinExistence type="predicted"/>
<evidence type="ECO:0000256" key="1">
    <source>
        <dbReference type="SAM" id="Phobius"/>
    </source>
</evidence>
<name>G0UAS3_TRYVY</name>
<protein>
    <submittedName>
        <fullName evidence="2">Uncharacterized protein</fullName>
    </submittedName>
</protein>
<keyword evidence="1" id="KW-0472">Membrane</keyword>
<feature type="transmembrane region" description="Helical" evidence="1">
    <location>
        <begin position="23"/>
        <end position="41"/>
    </location>
</feature>
<sequence>MTLTFASLHSLSAKYSLHPPHPLFFLSFLFFFFFFCFILSFPFHTLRLLTVFLCAFLIHLALTLSFIIMSDRTWWIFFCFLDTRDGTCSSHFLSHTLVPLSPYHTNFFSYNNNYNYLLLQNK</sequence>
<dbReference type="AlphaFoldDB" id="G0UAS3"/>
<evidence type="ECO:0000313" key="2">
    <source>
        <dbReference type="EMBL" id="CCC52909.1"/>
    </source>
</evidence>
<keyword evidence="1" id="KW-1133">Transmembrane helix</keyword>
<reference evidence="2" key="1">
    <citation type="journal article" date="2012" name="Proc. Natl. Acad. Sci. U.S.A.">
        <title>Antigenic diversity is generated by distinct evolutionary mechanisms in African trypanosome species.</title>
        <authorList>
            <person name="Jackson A.P."/>
            <person name="Berry A."/>
            <person name="Aslett M."/>
            <person name="Allison H.C."/>
            <person name="Burton P."/>
            <person name="Vavrova-Anderson J."/>
            <person name="Brown R."/>
            <person name="Browne H."/>
            <person name="Corton N."/>
            <person name="Hauser H."/>
            <person name="Gamble J."/>
            <person name="Gilderthorp R."/>
            <person name="Marcello L."/>
            <person name="McQuillan J."/>
            <person name="Otto T.D."/>
            <person name="Quail M.A."/>
            <person name="Sanders M.J."/>
            <person name="van Tonder A."/>
            <person name="Ginger M.L."/>
            <person name="Field M.C."/>
            <person name="Barry J.D."/>
            <person name="Hertz-Fowler C."/>
            <person name="Berriman M."/>
        </authorList>
    </citation>
    <scope>NUCLEOTIDE SEQUENCE</scope>
    <source>
        <strain evidence="2">Y486</strain>
    </source>
</reference>
<dbReference type="EMBL" id="HE573027">
    <property type="protein sequence ID" value="CCC52909.1"/>
    <property type="molecule type" value="Genomic_DNA"/>
</dbReference>
<feature type="transmembrane region" description="Helical" evidence="1">
    <location>
        <begin position="48"/>
        <end position="68"/>
    </location>
</feature>
<dbReference type="VEuPathDB" id="TriTrypDB:TvY486_1103930"/>
<accession>G0UAS3</accession>
<keyword evidence="1" id="KW-0812">Transmembrane</keyword>
<organism evidence="2">
    <name type="scientific">Trypanosoma vivax (strain Y486)</name>
    <dbReference type="NCBI Taxonomy" id="1055687"/>
    <lineage>
        <taxon>Eukaryota</taxon>
        <taxon>Discoba</taxon>
        <taxon>Euglenozoa</taxon>
        <taxon>Kinetoplastea</taxon>
        <taxon>Metakinetoplastina</taxon>
        <taxon>Trypanosomatida</taxon>
        <taxon>Trypanosomatidae</taxon>
        <taxon>Trypanosoma</taxon>
        <taxon>Duttonella</taxon>
    </lineage>
</organism>